<keyword evidence="2" id="KW-1185">Reference proteome</keyword>
<comment type="caution">
    <text evidence="1">The sequence shown here is derived from an EMBL/GenBank/DDBJ whole genome shotgun (WGS) entry which is preliminary data.</text>
</comment>
<dbReference type="Proteomes" id="UP000638263">
    <property type="component" value="Unassembled WGS sequence"/>
</dbReference>
<reference evidence="1" key="1">
    <citation type="journal article" date="2014" name="Int. J. Syst. Evol. Microbiol.">
        <title>Complete genome sequence of Corynebacterium casei LMG S-19264T (=DSM 44701T), isolated from a smear-ripened cheese.</title>
        <authorList>
            <consortium name="US DOE Joint Genome Institute (JGI-PGF)"/>
            <person name="Walter F."/>
            <person name="Albersmeier A."/>
            <person name="Kalinowski J."/>
            <person name="Ruckert C."/>
        </authorList>
    </citation>
    <scope>NUCLEOTIDE SEQUENCE</scope>
    <source>
        <strain evidence="1">CGMCC 4.3508</strain>
    </source>
</reference>
<gene>
    <name evidence="1" type="ORF">GCM10011588_22420</name>
</gene>
<proteinExistence type="predicted"/>
<sequence length="152" mass="16578">MPLQGGPDCGCRIAPWIHTGMLVPKTSTGLYYCPEKLYCLRGTRLEGGRVADHWRNVPGECPWIGMKVIDSPACECGRGPWIDLRQLRISLRKNLIGPVTAIGCPGLCPGTLVPVVDDRVADHPRDSSTRCPWSGTRIVPIGSPPPLFPPTR</sequence>
<reference evidence="1" key="2">
    <citation type="submission" date="2020-09" db="EMBL/GenBank/DDBJ databases">
        <authorList>
            <person name="Sun Q."/>
            <person name="Zhou Y."/>
        </authorList>
    </citation>
    <scope>NUCLEOTIDE SEQUENCE</scope>
    <source>
        <strain evidence="1">CGMCC 4.3508</strain>
    </source>
</reference>
<protein>
    <submittedName>
        <fullName evidence="1">Uncharacterized protein</fullName>
    </submittedName>
</protein>
<accession>A0A917VQD3</accession>
<evidence type="ECO:0000313" key="1">
    <source>
        <dbReference type="EMBL" id="GGL07436.1"/>
    </source>
</evidence>
<dbReference type="AlphaFoldDB" id="A0A917VQD3"/>
<dbReference type="EMBL" id="BMMH01000003">
    <property type="protein sequence ID" value="GGL07436.1"/>
    <property type="molecule type" value="Genomic_DNA"/>
</dbReference>
<name>A0A917VQD3_9NOCA</name>
<evidence type="ECO:0000313" key="2">
    <source>
        <dbReference type="Proteomes" id="UP000638263"/>
    </source>
</evidence>
<organism evidence="1 2">
    <name type="scientific">Nocardia jinanensis</name>
    <dbReference type="NCBI Taxonomy" id="382504"/>
    <lineage>
        <taxon>Bacteria</taxon>
        <taxon>Bacillati</taxon>
        <taxon>Actinomycetota</taxon>
        <taxon>Actinomycetes</taxon>
        <taxon>Mycobacteriales</taxon>
        <taxon>Nocardiaceae</taxon>
        <taxon>Nocardia</taxon>
    </lineage>
</organism>